<feature type="compositionally biased region" description="Basic and acidic residues" evidence="1">
    <location>
        <begin position="57"/>
        <end position="70"/>
    </location>
</feature>
<dbReference type="EMBL" id="CAXLJM020000129">
    <property type="protein sequence ID" value="CAL8139786.1"/>
    <property type="molecule type" value="Genomic_DNA"/>
</dbReference>
<feature type="region of interest" description="Disordered" evidence="1">
    <location>
        <begin position="1"/>
        <end position="81"/>
    </location>
</feature>
<dbReference type="Proteomes" id="UP001642540">
    <property type="component" value="Unassembled WGS sequence"/>
</dbReference>
<evidence type="ECO:0000313" key="3">
    <source>
        <dbReference type="Proteomes" id="UP001642540"/>
    </source>
</evidence>
<reference evidence="2 3" key="1">
    <citation type="submission" date="2024-08" db="EMBL/GenBank/DDBJ databases">
        <authorList>
            <person name="Cucini C."/>
            <person name="Frati F."/>
        </authorList>
    </citation>
    <scope>NUCLEOTIDE SEQUENCE [LARGE SCALE GENOMIC DNA]</scope>
</reference>
<keyword evidence="3" id="KW-1185">Reference proteome</keyword>
<accession>A0ABP1RZG9</accession>
<feature type="region of interest" description="Disordered" evidence="1">
    <location>
        <begin position="179"/>
        <end position="238"/>
    </location>
</feature>
<evidence type="ECO:0000313" key="2">
    <source>
        <dbReference type="EMBL" id="CAL8139786.1"/>
    </source>
</evidence>
<name>A0ABP1RZG9_9HEXA</name>
<feature type="compositionally biased region" description="Polar residues" evidence="1">
    <location>
        <begin position="199"/>
        <end position="216"/>
    </location>
</feature>
<gene>
    <name evidence="2" type="ORF">ODALV1_LOCUS27995</name>
</gene>
<comment type="caution">
    <text evidence="2">The sequence shown here is derived from an EMBL/GenBank/DDBJ whole genome shotgun (WGS) entry which is preliminary data.</text>
</comment>
<sequence>MEETARSRRPPVPLRRSTRQNFGVAPNFLGDPVMGWRRQPAQRQEATRAPLSSTKPFIDDIDRHEDDRHSTASSSTRRRQQELELQRIKFQIELNDTKMEQMKLFCKQTFLQMEMLNDEVEDGEILSDEEIGSYEVSIDDEFDKRLTIDDWLTTEKTVEPSAIPITDKDNPHYVPTPKPRKGITKNTNPFAAFPPQPPITTATIEPHQPSKQSQWRSVKLKRSQQTRKMESTHWQRPLCRHSLLKEKQLKSL</sequence>
<organism evidence="2 3">
    <name type="scientific">Orchesella dallaii</name>
    <dbReference type="NCBI Taxonomy" id="48710"/>
    <lineage>
        <taxon>Eukaryota</taxon>
        <taxon>Metazoa</taxon>
        <taxon>Ecdysozoa</taxon>
        <taxon>Arthropoda</taxon>
        <taxon>Hexapoda</taxon>
        <taxon>Collembola</taxon>
        <taxon>Entomobryomorpha</taxon>
        <taxon>Entomobryoidea</taxon>
        <taxon>Orchesellidae</taxon>
        <taxon>Orchesellinae</taxon>
        <taxon>Orchesella</taxon>
    </lineage>
</organism>
<proteinExistence type="predicted"/>
<evidence type="ECO:0000256" key="1">
    <source>
        <dbReference type="SAM" id="MobiDB-lite"/>
    </source>
</evidence>
<protein>
    <submittedName>
        <fullName evidence="2">Uncharacterized protein</fullName>
    </submittedName>
</protein>